<gene>
    <name evidence="11" type="ORF">BDQ12DRAFT_688964</name>
</gene>
<organism evidence="11 12">
    <name type="scientific">Crucibulum laeve</name>
    <dbReference type="NCBI Taxonomy" id="68775"/>
    <lineage>
        <taxon>Eukaryota</taxon>
        <taxon>Fungi</taxon>
        <taxon>Dikarya</taxon>
        <taxon>Basidiomycota</taxon>
        <taxon>Agaricomycotina</taxon>
        <taxon>Agaricomycetes</taxon>
        <taxon>Agaricomycetidae</taxon>
        <taxon>Agaricales</taxon>
        <taxon>Agaricineae</taxon>
        <taxon>Nidulariaceae</taxon>
        <taxon>Crucibulum</taxon>
    </lineage>
</organism>
<keyword evidence="3" id="KW-0378">Hydrolase</keyword>
<dbReference type="InterPro" id="IPR027417">
    <property type="entry name" value="P-loop_NTPase"/>
</dbReference>
<dbReference type="Gene3D" id="1.10.1520.10">
    <property type="entry name" value="Ribonuclease III domain"/>
    <property type="match status" value="2"/>
</dbReference>
<keyword evidence="6" id="KW-0694">RNA-binding</keyword>
<dbReference type="EMBL" id="ML213627">
    <property type="protein sequence ID" value="TFK34860.1"/>
    <property type="molecule type" value="Genomic_DNA"/>
</dbReference>
<dbReference type="STRING" id="68775.A0A5C3LPP6"/>
<evidence type="ECO:0000313" key="11">
    <source>
        <dbReference type="EMBL" id="TFK34860.1"/>
    </source>
</evidence>
<protein>
    <recommendedName>
        <fullName evidence="13">P-loop containing nucleoside triphosphate hydrolase protein</fullName>
    </recommendedName>
</protein>
<dbReference type="PANTHER" id="PTHR14950">
    <property type="entry name" value="DICER-RELATED"/>
    <property type="match status" value="1"/>
</dbReference>
<keyword evidence="4" id="KW-0347">Helicase</keyword>
<dbReference type="GO" id="GO:0003723">
    <property type="term" value="F:RNA binding"/>
    <property type="evidence" value="ECO:0007669"/>
    <property type="project" value="UniProtKB-UniRule"/>
</dbReference>
<dbReference type="SUPFAM" id="SSF52540">
    <property type="entry name" value="P-loop containing nucleoside triphosphate hydrolases"/>
    <property type="match status" value="1"/>
</dbReference>
<evidence type="ECO:0000256" key="5">
    <source>
        <dbReference type="ARBA" id="ARBA00022840"/>
    </source>
</evidence>
<dbReference type="PROSITE" id="PS51327">
    <property type="entry name" value="DICER_DSRBF"/>
    <property type="match status" value="1"/>
</dbReference>
<dbReference type="Gene3D" id="3.40.50.300">
    <property type="entry name" value="P-loop containing nucleotide triphosphate hydrolases"/>
    <property type="match status" value="2"/>
</dbReference>
<keyword evidence="5" id="KW-0067">ATP-binding</keyword>
<dbReference type="InterPro" id="IPR000999">
    <property type="entry name" value="RNase_III_dom"/>
</dbReference>
<keyword evidence="2" id="KW-0547">Nucleotide-binding</keyword>
<dbReference type="GO" id="GO:0005737">
    <property type="term" value="C:cytoplasm"/>
    <property type="evidence" value="ECO:0007669"/>
    <property type="project" value="TreeGrafter"/>
</dbReference>
<feature type="domain" description="Helicase C-terminal" evidence="9">
    <location>
        <begin position="365"/>
        <end position="536"/>
    </location>
</feature>
<reference evidence="11 12" key="1">
    <citation type="journal article" date="2019" name="Nat. Ecol. Evol.">
        <title>Megaphylogeny resolves global patterns of mushroom evolution.</title>
        <authorList>
            <person name="Varga T."/>
            <person name="Krizsan K."/>
            <person name="Foldi C."/>
            <person name="Dima B."/>
            <person name="Sanchez-Garcia M."/>
            <person name="Sanchez-Ramirez S."/>
            <person name="Szollosi G.J."/>
            <person name="Szarkandi J.G."/>
            <person name="Papp V."/>
            <person name="Albert L."/>
            <person name="Andreopoulos W."/>
            <person name="Angelini C."/>
            <person name="Antonin V."/>
            <person name="Barry K.W."/>
            <person name="Bougher N.L."/>
            <person name="Buchanan P."/>
            <person name="Buyck B."/>
            <person name="Bense V."/>
            <person name="Catcheside P."/>
            <person name="Chovatia M."/>
            <person name="Cooper J."/>
            <person name="Damon W."/>
            <person name="Desjardin D."/>
            <person name="Finy P."/>
            <person name="Geml J."/>
            <person name="Haridas S."/>
            <person name="Hughes K."/>
            <person name="Justo A."/>
            <person name="Karasinski D."/>
            <person name="Kautmanova I."/>
            <person name="Kiss B."/>
            <person name="Kocsube S."/>
            <person name="Kotiranta H."/>
            <person name="LaButti K.M."/>
            <person name="Lechner B.E."/>
            <person name="Liimatainen K."/>
            <person name="Lipzen A."/>
            <person name="Lukacs Z."/>
            <person name="Mihaltcheva S."/>
            <person name="Morgado L.N."/>
            <person name="Niskanen T."/>
            <person name="Noordeloos M.E."/>
            <person name="Ohm R.A."/>
            <person name="Ortiz-Santana B."/>
            <person name="Ovrebo C."/>
            <person name="Racz N."/>
            <person name="Riley R."/>
            <person name="Savchenko A."/>
            <person name="Shiryaev A."/>
            <person name="Soop K."/>
            <person name="Spirin V."/>
            <person name="Szebenyi C."/>
            <person name="Tomsovsky M."/>
            <person name="Tulloss R.E."/>
            <person name="Uehling J."/>
            <person name="Grigoriev I.V."/>
            <person name="Vagvolgyi C."/>
            <person name="Papp T."/>
            <person name="Martin F.M."/>
            <person name="Miettinen O."/>
            <person name="Hibbett D.S."/>
            <person name="Nagy L.G."/>
        </authorList>
    </citation>
    <scope>NUCLEOTIDE SEQUENCE [LARGE SCALE GENOMIC DNA]</scope>
    <source>
        <strain evidence="11 12">CBS 166.37</strain>
    </source>
</reference>
<keyword evidence="12" id="KW-1185">Reference proteome</keyword>
<dbReference type="GO" id="GO:0004525">
    <property type="term" value="F:ribonuclease III activity"/>
    <property type="evidence" value="ECO:0007669"/>
    <property type="project" value="InterPro"/>
</dbReference>
<dbReference type="InterPro" id="IPR011545">
    <property type="entry name" value="DEAD/DEAH_box_helicase_dom"/>
</dbReference>
<comment type="similarity">
    <text evidence="6">Belongs to the helicase family. Dicer subfamily.</text>
</comment>
<dbReference type="PROSITE" id="PS51192">
    <property type="entry name" value="HELICASE_ATP_BIND_1"/>
    <property type="match status" value="1"/>
</dbReference>
<feature type="domain" description="RNase III" evidence="7">
    <location>
        <begin position="1113"/>
        <end position="1261"/>
    </location>
</feature>
<dbReference type="GO" id="GO:0030422">
    <property type="term" value="P:siRNA processing"/>
    <property type="evidence" value="ECO:0007669"/>
    <property type="project" value="TreeGrafter"/>
</dbReference>
<dbReference type="CDD" id="cd18034">
    <property type="entry name" value="DEXHc_dicer"/>
    <property type="match status" value="1"/>
</dbReference>
<evidence type="ECO:0000313" key="12">
    <source>
        <dbReference type="Proteomes" id="UP000308652"/>
    </source>
</evidence>
<dbReference type="InterPro" id="IPR014001">
    <property type="entry name" value="Helicase_ATP-bd"/>
</dbReference>
<dbReference type="Gene3D" id="3.30.160.380">
    <property type="entry name" value="Dicer dimerisation domain"/>
    <property type="match status" value="1"/>
</dbReference>
<dbReference type="SMART" id="SM00535">
    <property type="entry name" value="RIBOc"/>
    <property type="match status" value="2"/>
</dbReference>
<evidence type="ECO:0000259" key="7">
    <source>
        <dbReference type="PROSITE" id="PS50142"/>
    </source>
</evidence>
<dbReference type="Pfam" id="PF03368">
    <property type="entry name" value="Dicer_dimer"/>
    <property type="match status" value="1"/>
</dbReference>
<dbReference type="Pfam" id="PF00270">
    <property type="entry name" value="DEAD"/>
    <property type="match status" value="1"/>
</dbReference>
<sequence length="1435" mass="161136">MSTLNTQQADPNSLLPRKYQEEVFVRAQKGNIIAALNTGSGKTLISLLLIKWIMAQESSAGKVVIFLVPKVTLVEQQATFIAQNTPLRVIKLHGALEVDLSDRTGWKRRFENHDVFVMTAQMLLNTLTHSLWSMDRVSLMVFDECHHARKNHPYNGILREYFHLNPPSRRPKIFGMTASPIWNPKDALGSLATLEANMDSKVIGVREHVDELTKHSPKPIEIIQEYPFPPEEYDYPSPTILQCLSVFDRATWDDFDIPWYNIEMRYFATLSNLGPYCASLFLYTEMQHHVSRLVQEQKRTLCHNSHDVEDGMIIDGSSSPKTKELSPDLFAIEEVLMGYESFFPSASFDMTLPVPLEWCTPKLRILTETLFAYKSSNFQAIIFVEQRQFAACLANVLPRIPVLKDIVRCAHLVGQGVNSEGVSNSIGTFHRDAVKLFKEGTINVLIATSVAEEGLDFPACDLVVRFDPLQHMVGYVQSRGRARNKASTFVIMIQKDDVAQLARYKALQEGEPEVNKAYQTRQHDAESMDVDEEDTHPADLQERERYVVPSTGAVLTYDNSINLLNYLCALIPRDDFTPIPMPRYTGDFQATLQLPRGLPLLQQHLKYTGPMRRSKKEAKRAVAYQAVKRLRELDVFDEYLLPAVSTKGKHTEDAEGKSIASAQGIPHIMTVSVRDPWAIGPVLWIHSVFIDNRRVAGLVTGTSLPPSEVIFQRSEVRIEAGERLYFDEDDEYEERSIMQQYTKLGIWYRNTASPLTSQLSLYLVPIFNDNRPDFDMMRSFLAEPYGSRDWSSIGEGDCGRLLIMNDNEFGRVRLLQRIRQDLSPASAPPSGSAGEGFSTYYEYFVHKWTRKRWVARVPQDGPLLESAILTRSDSGTYPLNAKEKPTRKNTAPALKHSIVPQGTCRWIDFPRYLYQAFEALPALCHRITDVYRIQHAKIALGLPPIPLNLLIEALTLPCANAKYSNQRMETLGDAVLQLCTTVHLMNKYPNRHEGQLSILRSQSVSNKYLLSRAKDVDLEQYLNSETQSVYKWRYVLPDGPSDELQGVRLVTREFPRRSLQDCMEAVLGASFITGGIEMSLQTGTALGLSFGGPHPWPLRYPKPLQASLVSSLFANLQDNLGYTFHENRLLLEAITHPSFACDINGPSYQRLEFLGDALLDLVVIKYLYNKFPYATSHELAWPRTRAICAPALACLAVKKLGLHKIMLVNSAELSDAISRYAPLLEVASGEEIVKRGWRYDPPKAISDIFESIMGAVLVDSGYNYEVAAAVVEFVMEDVLAVLSPSLAKDPVSELMEWTAGAGCRNVSFKKMQKLSGKVARDGIALLVHGIVVVGPLVSMSLTVAKFAAADRALSILQDASSQRSLAQLCNCKTITTDVVPLVSSLVLEEAPVEEFPSDNNIDIEEMEEVDMLLTAGSYGLAHSVQVMTDHDSLMC</sequence>
<dbReference type="SUPFAM" id="SSF69065">
    <property type="entry name" value="RNase III domain-like"/>
    <property type="match status" value="2"/>
</dbReference>
<feature type="domain" description="Dicer dsRNA-binding fold" evidence="10">
    <location>
        <begin position="550"/>
        <end position="650"/>
    </location>
</feature>
<dbReference type="SMART" id="SM00490">
    <property type="entry name" value="HELICc"/>
    <property type="match status" value="1"/>
</dbReference>
<dbReference type="CDD" id="cd00593">
    <property type="entry name" value="RIBOc"/>
    <property type="match status" value="2"/>
</dbReference>
<dbReference type="Proteomes" id="UP000308652">
    <property type="component" value="Unassembled WGS sequence"/>
</dbReference>
<dbReference type="SMART" id="SM00487">
    <property type="entry name" value="DEXDc"/>
    <property type="match status" value="1"/>
</dbReference>
<accession>A0A5C3LPP6</accession>
<dbReference type="PROSITE" id="PS51194">
    <property type="entry name" value="HELICASE_CTER"/>
    <property type="match status" value="1"/>
</dbReference>
<dbReference type="PANTHER" id="PTHR14950:SF37">
    <property type="entry name" value="ENDORIBONUCLEASE DICER"/>
    <property type="match status" value="1"/>
</dbReference>
<dbReference type="InterPro" id="IPR038248">
    <property type="entry name" value="Dicer_dimer_sf"/>
</dbReference>
<dbReference type="InterPro" id="IPR036389">
    <property type="entry name" value="RNase_III_sf"/>
</dbReference>
<evidence type="ECO:0000259" key="9">
    <source>
        <dbReference type="PROSITE" id="PS51194"/>
    </source>
</evidence>
<dbReference type="InterPro" id="IPR005034">
    <property type="entry name" value="Dicer_dimerisation"/>
</dbReference>
<name>A0A5C3LPP6_9AGAR</name>
<dbReference type="OrthoDB" id="416741at2759"/>
<feature type="domain" description="Helicase ATP-binding" evidence="8">
    <location>
        <begin position="23"/>
        <end position="198"/>
    </location>
</feature>
<dbReference type="PROSITE" id="PS50142">
    <property type="entry name" value="RNASE_3_2"/>
    <property type="match status" value="2"/>
</dbReference>
<evidence type="ECO:0008006" key="13">
    <source>
        <dbReference type="Google" id="ProtNLM"/>
    </source>
</evidence>
<dbReference type="PROSITE" id="PS00517">
    <property type="entry name" value="RNASE_3_1"/>
    <property type="match status" value="1"/>
</dbReference>
<proteinExistence type="inferred from homology"/>
<dbReference type="GO" id="GO:0005634">
    <property type="term" value="C:nucleus"/>
    <property type="evidence" value="ECO:0007669"/>
    <property type="project" value="TreeGrafter"/>
</dbReference>
<evidence type="ECO:0000256" key="6">
    <source>
        <dbReference type="PROSITE-ProRule" id="PRU00657"/>
    </source>
</evidence>
<dbReference type="Pfam" id="PF00636">
    <property type="entry name" value="Ribonuclease_3"/>
    <property type="match status" value="2"/>
</dbReference>
<evidence type="ECO:0000256" key="3">
    <source>
        <dbReference type="ARBA" id="ARBA00022801"/>
    </source>
</evidence>
<feature type="domain" description="RNase III" evidence="7">
    <location>
        <begin position="933"/>
        <end position="1075"/>
    </location>
</feature>
<dbReference type="GO" id="GO:0004386">
    <property type="term" value="F:helicase activity"/>
    <property type="evidence" value="ECO:0007669"/>
    <property type="project" value="UniProtKB-KW"/>
</dbReference>
<evidence type="ECO:0000259" key="8">
    <source>
        <dbReference type="PROSITE" id="PS51192"/>
    </source>
</evidence>
<dbReference type="Pfam" id="PF00271">
    <property type="entry name" value="Helicase_C"/>
    <property type="match status" value="1"/>
</dbReference>
<evidence type="ECO:0000256" key="1">
    <source>
        <dbReference type="ARBA" id="ARBA00022737"/>
    </source>
</evidence>
<evidence type="ECO:0000259" key="10">
    <source>
        <dbReference type="PROSITE" id="PS51327"/>
    </source>
</evidence>
<evidence type="ECO:0000256" key="4">
    <source>
        <dbReference type="ARBA" id="ARBA00022806"/>
    </source>
</evidence>
<dbReference type="InterPro" id="IPR001650">
    <property type="entry name" value="Helicase_C-like"/>
</dbReference>
<evidence type="ECO:0000256" key="2">
    <source>
        <dbReference type="ARBA" id="ARBA00022741"/>
    </source>
</evidence>
<keyword evidence="1" id="KW-0677">Repeat</keyword>
<dbReference type="GO" id="GO:0005524">
    <property type="term" value="F:ATP binding"/>
    <property type="evidence" value="ECO:0007669"/>
    <property type="project" value="UniProtKB-KW"/>
</dbReference>